<sequence>MARKPAEEVPSLRALEGVPLPQENPHLFGQEHAEQQILTAYRGNRLPHGLLLSGPVGVGKATLAFRLAKFLLAEPDPSANSVQKAVSLGIAPDHPIQRRVGEGAHPNVLHLQRPWDEKRKTFRTVISVETIRRIVPFVGTTAGEGLWRIVIVDGAEEMNRSAANALLKALEEPPVRTIFVLVTARPGQLLPTIRSRCRSFHFGLLSPEAIAQVFEALKVPQPPEKDLRTILSLASGSARRAIELARGDGLSLYRAINRAFASDDHAVLTAVANQAAAARGAAWAEFFDLVGGYLDRRIRHLPEPEKGVSPPELPLARWAELWEKIHRRSAEVETFNLDRRQFVLNVFEAVAEAVRHPHRPIFM</sequence>
<dbReference type="RefSeq" id="WP_092812258.1">
    <property type="nucleotide sequence ID" value="NZ_FMVW01000004.1"/>
</dbReference>
<dbReference type="EMBL" id="FMVW01000004">
    <property type="protein sequence ID" value="SCZ36847.1"/>
    <property type="molecule type" value="Genomic_DNA"/>
</dbReference>
<dbReference type="PANTHER" id="PTHR11669">
    <property type="entry name" value="REPLICATION FACTOR C / DNA POLYMERASE III GAMMA-TAU SUBUNIT"/>
    <property type="match status" value="1"/>
</dbReference>
<dbReference type="Gene3D" id="3.40.50.300">
    <property type="entry name" value="P-loop containing nucleotide triphosphate hydrolases"/>
    <property type="match status" value="1"/>
</dbReference>
<evidence type="ECO:0000313" key="1">
    <source>
        <dbReference type="EMBL" id="SCZ36847.1"/>
    </source>
</evidence>
<accession>A0A1G5NHH0</accession>
<dbReference type="GO" id="GO:0009360">
    <property type="term" value="C:DNA polymerase III complex"/>
    <property type="evidence" value="ECO:0007669"/>
    <property type="project" value="TreeGrafter"/>
</dbReference>
<dbReference type="InterPro" id="IPR050238">
    <property type="entry name" value="DNA_Rep/Repair_Clamp_Loader"/>
</dbReference>
<reference evidence="1 2" key="1">
    <citation type="submission" date="2016-10" db="EMBL/GenBank/DDBJ databases">
        <authorList>
            <person name="de Groot N.N."/>
        </authorList>
    </citation>
    <scope>NUCLEOTIDE SEQUENCE [LARGE SCALE GENOMIC DNA]</scope>
    <source>
        <strain evidence="1 2">DSM 2698</strain>
    </source>
</reference>
<organism evidence="1 2">
    <name type="scientific">Afifella marina DSM 2698</name>
    <dbReference type="NCBI Taxonomy" id="1120955"/>
    <lineage>
        <taxon>Bacteria</taxon>
        <taxon>Pseudomonadati</taxon>
        <taxon>Pseudomonadota</taxon>
        <taxon>Alphaproteobacteria</taxon>
        <taxon>Hyphomicrobiales</taxon>
        <taxon>Afifellaceae</taxon>
        <taxon>Afifella</taxon>
    </lineage>
</organism>
<proteinExistence type="predicted"/>
<dbReference type="STRING" id="1120955.SAMN03080610_02047"/>
<dbReference type="SUPFAM" id="SSF52540">
    <property type="entry name" value="P-loop containing nucleoside triphosphate hydrolases"/>
    <property type="match status" value="1"/>
</dbReference>
<dbReference type="AlphaFoldDB" id="A0A1G5NHH0"/>
<dbReference type="Proteomes" id="UP000199347">
    <property type="component" value="Unassembled WGS sequence"/>
</dbReference>
<dbReference type="PANTHER" id="PTHR11669:SF8">
    <property type="entry name" value="DNA POLYMERASE III SUBUNIT DELTA"/>
    <property type="match status" value="1"/>
</dbReference>
<gene>
    <name evidence="1" type="ORF">SAMN03080610_02047</name>
</gene>
<name>A0A1G5NHH0_AFIMA</name>
<dbReference type="Pfam" id="PF13177">
    <property type="entry name" value="DNA_pol3_delta2"/>
    <property type="match status" value="1"/>
</dbReference>
<dbReference type="GO" id="GO:0006261">
    <property type="term" value="P:DNA-templated DNA replication"/>
    <property type="evidence" value="ECO:0007669"/>
    <property type="project" value="TreeGrafter"/>
</dbReference>
<evidence type="ECO:0000313" key="2">
    <source>
        <dbReference type="Proteomes" id="UP000199347"/>
    </source>
</evidence>
<keyword evidence="2" id="KW-1185">Reference proteome</keyword>
<dbReference type="OrthoDB" id="9811073at2"/>
<protein>
    <submittedName>
        <fullName evidence="1">DNA polymerase-3 subunit delta</fullName>
    </submittedName>
</protein>
<dbReference type="InterPro" id="IPR027417">
    <property type="entry name" value="P-loop_NTPase"/>
</dbReference>
<dbReference type="NCBIfam" id="NF005677">
    <property type="entry name" value="PRK07471.1"/>
    <property type="match status" value="1"/>
</dbReference>